<dbReference type="RefSeq" id="XP_011396060.1">
    <property type="nucleotide sequence ID" value="XM_011397758.1"/>
</dbReference>
<dbReference type="eggNOG" id="KOG1737">
    <property type="taxonomic scope" value="Eukaryota"/>
</dbReference>
<dbReference type="PANTHER" id="PTHR10972:SF136">
    <property type="entry name" value="OXYSTEROL-BINDING PROTEIN 8"/>
    <property type="match status" value="1"/>
</dbReference>
<dbReference type="Gene3D" id="2.40.160.120">
    <property type="match status" value="1"/>
</dbReference>
<protein>
    <submittedName>
        <fullName evidence="3">Oxysterol-binding protein-related protein 3B</fullName>
    </submittedName>
</protein>
<dbReference type="KEGG" id="apro:F751_3381"/>
<dbReference type="GeneID" id="23614772"/>
<gene>
    <name evidence="3" type="ORF">F751_3381</name>
</gene>
<reference evidence="3 4" key="1">
    <citation type="journal article" date="2014" name="BMC Genomics">
        <title>Oil accumulation mechanisms of the oleaginous microalga Chlorella protothecoides revealed through its genome, transcriptomes, and proteomes.</title>
        <authorList>
            <person name="Gao C."/>
            <person name="Wang Y."/>
            <person name="Shen Y."/>
            <person name="Yan D."/>
            <person name="He X."/>
            <person name="Dai J."/>
            <person name="Wu Q."/>
        </authorList>
    </citation>
    <scope>NUCLEOTIDE SEQUENCE [LARGE SCALE GENOMIC DNA]</scope>
    <source>
        <strain evidence="3 4">0710</strain>
    </source>
</reference>
<dbReference type="SUPFAM" id="SSF144000">
    <property type="entry name" value="Oxysterol-binding protein-like"/>
    <property type="match status" value="1"/>
</dbReference>
<dbReference type="AlphaFoldDB" id="A0A087SBT6"/>
<dbReference type="FunFam" id="2.40.160.120:FF:000001">
    <property type="entry name" value="Oxysterol-binding protein"/>
    <property type="match status" value="1"/>
</dbReference>
<dbReference type="InterPro" id="IPR000648">
    <property type="entry name" value="Oxysterol-bd"/>
</dbReference>
<organism evidence="3 4">
    <name type="scientific">Auxenochlorella protothecoides</name>
    <name type="common">Green microalga</name>
    <name type="synonym">Chlorella protothecoides</name>
    <dbReference type="NCBI Taxonomy" id="3075"/>
    <lineage>
        <taxon>Eukaryota</taxon>
        <taxon>Viridiplantae</taxon>
        <taxon>Chlorophyta</taxon>
        <taxon>core chlorophytes</taxon>
        <taxon>Trebouxiophyceae</taxon>
        <taxon>Chlorellales</taxon>
        <taxon>Chlorellaceae</taxon>
        <taxon>Auxenochlorella</taxon>
    </lineage>
</organism>
<dbReference type="GO" id="GO:0032934">
    <property type="term" value="F:sterol binding"/>
    <property type="evidence" value="ECO:0007669"/>
    <property type="project" value="TreeGrafter"/>
</dbReference>
<dbReference type="InterPro" id="IPR037239">
    <property type="entry name" value="OSBP_sf"/>
</dbReference>
<dbReference type="PROSITE" id="PS01013">
    <property type="entry name" value="OSBP"/>
    <property type="match status" value="1"/>
</dbReference>
<evidence type="ECO:0000256" key="1">
    <source>
        <dbReference type="ARBA" id="ARBA00008842"/>
    </source>
</evidence>
<dbReference type="Gene3D" id="3.30.70.3490">
    <property type="match status" value="1"/>
</dbReference>
<evidence type="ECO:0000256" key="2">
    <source>
        <dbReference type="RuleBase" id="RU003844"/>
    </source>
</evidence>
<comment type="similarity">
    <text evidence="1 2">Belongs to the OSBP family.</text>
</comment>
<dbReference type="OrthoDB" id="14833at2759"/>
<dbReference type="EMBL" id="KL662089">
    <property type="protein sequence ID" value="KFM23190.1"/>
    <property type="molecule type" value="Genomic_DNA"/>
</dbReference>
<dbReference type="Pfam" id="PF01237">
    <property type="entry name" value="Oxysterol_BP"/>
    <property type="match status" value="1"/>
</dbReference>
<keyword evidence="4" id="KW-1185">Reference proteome</keyword>
<sequence length="475" mass="53363">MADQEGGGTAKSGWSLGGLLNYATQTVNSVMGYDELSVVDPNSQSAGSGKDVHATTKLEEDRKQAFKSYKDYLGKDITSLVILPVWIMQPFTMLQNMAEIMEYTEALDKAAVTEDPYERLAWVVGYTMGPFGAIERPWKPFNPILGETFEYHKPSTGIKYLVEQVSHHPPIGAGHAESPLWTYDLVSAPKTKFLGNSVEVYPIGRTRIRLKTTDEVFSLVPPTSKANNVILGSTWVDTYGDYKLLNVTTGARAHMVYKECGWFGSGRYEASAVDGWGRVLVIDGYIYREDGTKAYILEGKWNEYLDAARCDEAGEMLPDAEILHLWKCKDKPENDPYAFTHFAHELNSANGLSPLPSDSRRRPDRALLEAGQSSEAAVAKYNLEEMQRKERREREERGEVWAPRWFRPLGPDAEVLQDEYDNEQCAQYEFTGDLAALEGPRTPEEVPEDSVCGKGFVPWTYPEIHDNLGKEAERQ</sequence>
<accession>A0A087SBT6</accession>
<proteinExistence type="inferred from homology"/>
<evidence type="ECO:0000313" key="3">
    <source>
        <dbReference type="EMBL" id="KFM23190.1"/>
    </source>
</evidence>
<evidence type="ECO:0000313" key="4">
    <source>
        <dbReference type="Proteomes" id="UP000028924"/>
    </source>
</evidence>
<name>A0A087SBT6_AUXPR</name>
<dbReference type="GO" id="GO:0005829">
    <property type="term" value="C:cytosol"/>
    <property type="evidence" value="ECO:0007669"/>
    <property type="project" value="TreeGrafter"/>
</dbReference>
<dbReference type="GO" id="GO:0016020">
    <property type="term" value="C:membrane"/>
    <property type="evidence" value="ECO:0007669"/>
    <property type="project" value="TreeGrafter"/>
</dbReference>
<dbReference type="GO" id="GO:0120009">
    <property type="term" value="P:intermembrane lipid transfer"/>
    <property type="evidence" value="ECO:0007669"/>
    <property type="project" value="UniProtKB-ARBA"/>
</dbReference>
<dbReference type="Proteomes" id="UP000028924">
    <property type="component" value="Unassembled WGS sequence"/>
</dbReference>
<dbReference type="PANTHER" id="PTHR10972">
    <property type="entry name" value="OXYSTEROL-BINDING PROTEIN-RELATED"/>
    <property type="match status" value="1"/>
</dbReference>
<dbReference type="InterPro" id="IPR018494">
    <property type="entry name" value="Oxysterol-bd_CS"/>
</dbReference>